<evidence type="ECO:0000313" key="4">
    <source>
        <dbReference type="Proteomes" id="UP000031443"/>
    </source>
</evidence>
<dbReference type="Proteomes" id="UP000031443">
    <property type="component" value="Unassembled WGS sequence"/>
</dbReference>
<dbReference type="EMBL" id="KB532022">
    <property type="protein sequence ID" value="EMP34511.1"/>
    <property type="molecule type" value="Genomic_DNA"/>
</dbReference>
<feature type="region of interest" description="Disordered" evidence="1">
    <location>
        <begin position="119"/>
        <end position="143"/>
    </location>
</feature>
<dbReference type="PANTHER" id="PTHR47595">
    <property type="entry name" value="HEAT SHOCK 70 KDA PROTEIN 14"/>
    <property type="match status" value="1"/>
</dbReference>
<reference evidence="4" key="1">
    <citation type="journal article" date="2013" name="Nat. Genet.">
        <title>The draft genomes of soft-shell turtle and green sea turtle yield insights into the development and evolution of the turtle-specific body plan.</title>
        <authorList>
            <person name="Wang Z."/>
            <person name="Pascual-Anaya J."/>
            <person name="Zadissa A."/>
            <person name="Li W."/>
            <person name="Niimura Y."/>
            <person name="Huang Z."/>
            <person name="Li C."/>
            <person name="White S."/>
            <person name="Xiong Z."/>
            <person name="Fang D."/>
            <person name="Wang B."/>
            <person name="Ming Y."/>
            <person name="Chen Y."/>
            <person name="Zheng Y."/>
            <person name="Kuraku S."/>
            <person name="Pignatelli M."/>
            <person name="Herrero J."/>
            <person name="Beal K."/>
            <person name="Nozawa M."/>
            <person name="Li Q."/>
            <person name="Wang J."/>
            <person name="Zhang H."/>
            <person name="Yu L."/>
            <person name="Shigenobu S."/>
            <person name="Wang J."/>
            <person name="Liu J."/>
            <person name="Flicek P."/>
            <person name="Searle S."/>
            <person name="Wang J."/>
            <person name="Kuratani S."/>
            <person name="Yin Y."/>
            <person name="Aken B."/>
            <person name="Zhang G."/>
            <person name="Irie N."/>
        </authorList>
    </citation>
    <scope>NUCLEOTIDE SEQUENCE [LARGE SCALE GENOMIC DNA]</scope>
</reference>
<evidence type="ECO:0000259" key="2">
    <source>
        <dbReference type="Pfam" id="PF13837"/>
    </source>
</evidence>
<gene>
    <name evidence="3" type="ORF">UY3_08340</name>
</gene>
<feature type="domain" description="Myb/SANT-like DNA-binding" evidence="2">
    <location>
        <begin position="10"/>
        <end position="97"/>
    </location>
</feature>
<dbReference type="PANTHER" id="PTHR47595:SF1">
    <property type="entry name" value="MYB_SANT-LIKE DNA-BINDING DOMAIN-CONTAINING PROTEIN"/>
    <property type="match status" value="1"/>
</dbReference>
<accession>M7B972</accession>
<dbReference type="Gene3D" id="1.10.10.60">
    <property type="entry name" value="Homeodomain-like"/>
    <property type="match status" value="1"/>
</dbReference>
<protein>
    <recommendedName>
        <fullName evidence="2">Myb/SANT-like DNA-binding domain-containing protein</fullName>
    </recommendedName>
</protein>
<evidence type="ECO:0000256" key="1">
    <source>
        <dbReference type="SAM" id="MobiDB-lite"/>
    </source>
</evidence>
<name>M7B972_CHEMY</name>
<dbReference type="AlphaFoldDB" id="M7B972"/>
<dbReference type="InterPro" id="IPR044822">
    <property type="entry name" value="Myb_DNA-bind_4"/>
</dbReference>
<organism evidence="3 4">
    <name type="scientific">Chelonia mydas</name>
    <name type="common">Green sea-turtle</name>
    <name type="synonym">Chelonia agassizi</name>
    <dbReference type="NCBI Taxonomy" id="8469"/>
    <lineage>
        <taxon>Eukaryota</taxon>
        <taxon>Metazoa</taxon>
        <taxon>Chordata</taxon>
        <taxon>Craniata</taxon>
        <taxon>Vertebrata</taxon>
        <taxon>Euteleostomi</taxon>
        <taxon>Archelosauria</taxon>
        <taxon>Testudinata</taxon>
        <taxon>Testudines</taxon>
        <taxon>Cryptodira</taxon>
        <taxon>Durocryptodira</taxon>
        <taxon>Americhelydia</taxon>
        <taxon>Chelonioidea</taxon>
        <taxon>Cheloniidae</taxon>
        <taxon>Chelonia</taxon>
    </lineage>
</organism>
<keyword evidence="4" id="KW-1185">Reference proteome</keyword>
<proteinExistence type="predicted"/>
<evidence type="ECO:0000313" key="3">
    <source>
        <dbReference type="EMBL" id="EMP34511.1"/>
    </source>
</evidence>
<sequence>MPAPCTRLSPAWSNAKLLDLISIWGEEAVQYQLRSSCRNYTTHGQVSQGMIARGHDQDTLQCRVKVKELWNAYHKVREANHHSSAAPTSCRFYKDLDVILSSEPTSTAKTTVDTSVARMSVDSGPSQEEEILDEDGEGDPEAVDESEACSQLFFIPEAASQSQEKAPAQLQLVPFQNTDFSKTSTCENQEIQSKVLSLASSISSQHRTPEPPEYRKEKGYLRSEVVTWFMWKYNASCKQKKAGDSSLRAGQREKTGEQVTHGSHCGHCIRKAMGGYICGCPYESCMSQACWSLDLMGARDDSVPFDLSVSANIVGGTGGRGIAIGDGCGAITFTGVVSAREEKFALCLPLISLTLVAEALMWMVLEVSSVSKVLTLNVVGTKDSSLAGVHFLFSGSLCGEDMAHFLFFLEE</sequence>
<feature type="compositionally biased region" description="Acidic residues" evidence="1">
    <location>
        <begin position="127"/>
        <end position="143"/>
    </location>
</feature>
<dbReference type="Pfam" id="PF13837">
    <property type="entry name" value="Myb_DNA-bind_4"/>
    <property type="match status" value="1"/>
</dbReference>